<comment type="caution">
    <text evidence="2">The sequence shown here is derived from an EMBL/GenBank/DDBJ whole genome shotgun (WGS) entry which is preliminary data.</text>
</comment>
<keyword evidence="3" id="KW-1185">Reference proteome</keyword>
<dbReference type="OrthoDB" id="6421709at2759"/>
<name>A0A4Y2HFG5_ARAVE</name>
<dbReference type="EMBL" id="BGPR01001902">
    <property type="protein sequence ID" value="GBM64009.1"/>
    <property type="molecule type" value="Genomic_DNA"/>
</dbReference>
<dbReference type="Gene3D" id="3.30.420.10">
    <property type="entry name" value="Ribonuclease H-like superfamily/Ribonuclease H"/>
    <property type="match status" value="1"/>
</dbReference>
<dbReference type="InterPro" id="IPR052338">
    <property type="entry name" value="Transposase_5"/>
</dbReference>
<evidence type="ECO:0000313" key="2">
    <source>
        <dbReference type="EMBL" id="GBM64009.1"/>
    </source>
</evidence>
<reference evidence="2 3" key="1">
    <citation type="journal article" date="2019" name="Sci. Rep.">
        <title>Orb-weaving spider Araneus ventricosus genome elucidates the spidroin gene catalogue.</title>
        <authorList>
            <person name="Kono N."/>
            <person name="Nakamura H."/>
            <person name="Ohtoshi R."/>
            <person name="Moran D.A.P."/>
            <person name="Shinohara A."/>
            <person name="Yoshida Y."/>
            <person name="Fujiwara M."/>
            <person name="Mori M."/>
            <person name="Tomita M."/>
            <person name="Arakawa K."/>
        </authorList>
    </citation>
    <scope>NUCLEOTIDE SEQUENCE [LARGE SCALE GENOMIC DNA]</scope>
</reference>
<dbReference type="PANTHER" id="PTHR23022">
    <property type="entry name" value="TRANSPOSABLE ELEMENT-RELATED"/>
    <property type="match status" value="1"/>
</dbReference>
<dbReference type="Proteomes" id="UP000499080">
    <property type="component" value="Unassembled WGS sequence"/>
</dbReference>
<feature type="domain" description="Transposase Tc1-like" evidence="1">
    <location>
        <begin position="79"/>
        <end position="139"/>
    </location>
</feature>
<proteinExistence type="predicted"/>
<evidence type="ECO:0000313" key="3">
    <source>
        <dbReference type="Proteomes" id="UP000499080"/>
    </source>
</evidence>
<dbReference type="GO" id="GO:0015074">
    <property type="term" value="P:DNA integration"/>
    <property type="evidence" value="ECO:0007669"/>
    <property type="project" value="InterPro"/>
</dbReference>
<dbReference type="InterPro" id="IPR002492">
    <property type="entry name" value="Transposase_Tc1-like"/>
</dbReference>
<sequence length="212" mass="24433">MCQQHNLAESVAWMAIGRLEAGQTQSVVKAALGISQSWKVHSRIWNLFLETGNARRRSEQGRTRATTQNEDRYLTLTARRNATLLQQHLQRATGTRVSTQTVRNRLYHVGLHARRPMVCVSITAGHRAACRRWAQEHLKWGRTEWSNMLFTEESRFSVEPEKRRIIIWRERGTRNNPEFVHERVRFGGGGVMVWPVYLSMGAPACTLTGMEH</sequence>
<dbReference type="GO" id="GO:0006313">
    <property type="term" value="P:DNA transposition"/>
    <property type="evidence" value="ECO:0007669"/>
    <property type="project" value="InterPro"/>
</dbReference>
<gene>
    <name evidence="2" type="ORF">AVEN_220234_1</name>
</gene>
<dbReference type="AlphaFoldDB" id="A0A4Y2HFG5"/>
<evidence type="ECO:0000259" key="1">
    <source>
        <dbReference type="Pfam" id="PF01498"/>
    </source>
</evidence>
<accession>A0A4Y2HFG5</accession>
<dbReference type="GO" id="GO:0003677">
    <property type="term" value="F:DNA binding"/>
    <property type="evidence" value="ECO:0007669"/>
    <property type="project" value="InterPro"/>
</dbReference>
<organism evidence="2 3">
    <name type="scientific">Araneus ventricosus</name>
    <name type="common">Orbweaver spider</name>
    <name type="synonym">Epeira ventricosa</name>
    <dbReference type="NCBI Taxonomy" id="182803"/>
    <lineage>
        <taxon>Eukaryota</taxon>
        <taxon>Metazoa</taxon>
        <taxon>Ecdysozoa</taxon>
        <taxon>Arthropoda</taxon>
        <taxon>Chelicerata</taxon>
        <taxon>Arachnida</taxon>
        <taxon>Araneae</taxon>
        <taxon>Araneomorphae</taxon>
        <taxon>Entelegynae</taxon>
        <taxon>Araneoidea</taxon>
        <taxon>Araneidae</taxon>
        <taxon>Araneus</taxon>
    </lineage>
</organism>
<dbReference type="Pfam" id="PF01498">
    <property type="entry name" value="HTH_Tnp_Tc3_2"/>
    <property type="match status" value="1"/>
</dbReference>
<dbReference type="PANTHER" id="PTHR23022:SF135">
    <property type="entry name" value="SI:DKEY-77F5.3"/>
    <property type="match status" value="1"/>
</dbReference>
<protein>
    <recommendedName>
        <fullName evidence="1">Transposase Tc1-like domain-containing protein</fullName>
    </recommendedName>
</protein>
<dbReference type="InterPro" id="IPR036397">
    <property type="entry name" value="RNaseH_sf"/>
</dbReference>